<dbReference type="Proteomes" id="UP001071478">
    <property type="component" value="Unassembled WGS sequence"/>
</dbReference>
<dbReference type="AlphaFoldDB" id="A0A9Q4C9L9"/>
<keyword evidence="4" id="KW-1185">Reference proteome</keyword>
<dbReference type="Proteomes" id="UP001081709">
    <property type="component" value="Unassembled WGS sequence"/>
</dbReference>
<accession>A0A9Q4C9L9</accession>
<dbReference type="RefSeq" id="WP_200254185.1">
    <property type="nucleotide sequence ID" value="NZ_JAENIQ020000001.1"/>
</dbReference>
<name>A0A9Q4C9L9_9CORY</name>
<dbReference type="Pfam" id="PF11349">
    <property type="entry name" value="DUF3151"/>
    <property type="match status" value="1"/>
</dbReference>
<evidence type="ECO:0000313" key="3">
    <source>
        <dbReference type="Proteomes" id="UP001071478"/>
    </source>
</evidence>
<dbReference type="EMBL" id="JAPMKV010000003">
    <property type="protein sequence ID" value="MCX7444789.1"/>
    <property type="molecule type" value="Genomic_DNA"/>
</dbReference>
<evidence type="ECO:0000313" key="4">
    <source>
        <dbReference type="Proteomes" id="UP001081709"/>
    </source>
</evidence>
<sequence>MNQFKDMLAPPPVTLPDDPAAAAVADAPDDVPALAVKARRYPESPLIWAVLAEHALSTASTDSASDVDAITAYALARTGYHRGLDRLRGNGWKGFGPVPHSHEPNRGVLRAIAALARAARLIGEDNEYDRCRALLSDCDPESVATLLDD</sequence>
<evidence type="ECO:0000313" key="2">
    <source>
        <dbReference type="EMBL" id="MCX7468000.1"/>
    </source>
</evidence>
<reference evidence="2" key="1">
    <citation type="submission" date="2022-11" db="EMBL/GenBank/DDBJ databases">
        <title>Corynebacterium sp. isolated from Penguins.</title>
        <authorList>
            <person name="Sedlar K."/>
            <person name="Svec P."/>
        </authorList>
    </citation>
    <scope>NUCLEOTIDE SEQUENCE</scope>
    <source>
        <strain evidence="1">P7003</strain>
        <strain evidence="2">P7374</strain>
    </source>
</reference>
<dbReference type="PIRSF" id="PIRSF017349">
    <property type="entry name" value="UCP017349"/>
    <property type="match status" value="1"/>
</dbReference>
<organism evidence="2 3">
    <name type="scientific">Corynebacterium pygosceleis</name>
    <dbReference type="NCBI Taxonomy" id="2800406"/>
    <lineage>
        <taxon>Bacteria</taxon>
        <taxon>Bacillati</taxon>
        <taxon>Actinomycetota</taxon>
        <taxon>Actinomycetes</taxon>
        <taxon>Mycobacteriales</taxon>
        <taxon>Corynebacteriaceae</taxon>
        <taxon>Corynebacterium</taxon>
    </lineage>
</organism>
<protein>
    <submittedName>
        <fullName evidence="2">DUF3151 domain-containing protein</fullName>
    </submittedName>
</protein>
<gene>
    <name evidence="1" type="ORF">OS125_05970</name>
    <name evidence="2" type="ORF">OS129_03780</name>
</gene>
<dbReference type="EMBL" id="JAPMKU010000002">
    <property type="protein sequence ID" value="MCX7468000.1"/>
    <property type="molecule type" value="Genomic_DNA"/>
</dbReference>
<proteinExistence type="predicted"/>
<comment type="caution">
    <text evidence="2">The sequence shown here is derived from an EMBL/GenBank/DDBJ whole genome shotgun (WGS) entry which is preliminary data.</text>
</comment>
<dbReference type="InterPro" id="IPR014487">
    <property type="entry name" value="DUF3151"/>
</dbReference>
<evidence type="ECO:0000313" key="1">
    <source>
        <dbReference type="EMBL" id="MCX7444789.1"/>
    </source>
</evidence>